<organism evidence="2 3">
    <name type="scientific">Frankia umida</name>
    <dbReference type="NCBI Taxonomy" id="573489"/>
    <lineage>
        <taxon>Bacteria</taxon>
        <taxon>Bacillati</taxon>
        <taxon>Actinomycetota</taxon>
        <taxon>Actinomycetes</taxon>
        <taxon>Frankiales</taxon>
        <taxon>Frankiaceae</taxon>
        <taxon>Frankia</taxon>
    </lineage>
</organism>
<proteinExistence type="predicted"/>
<accession>A0ABT0JRQ3</accession>
<gene>
    <name evidence="2" type="ORF">MXD59_00090</name>
</gene>
<name>A0ABT0JRQ3_9ACTN</name>
<feature type="compositionally biased region" description="Basic and acidic residues" evidence="1">
    <location>
        <begin position="33"/>
        <end position="48"/>
    </location>
</feature>
<evidence type="ECO:0000313" key="3">
    <source>
        <dbReference type="Proteomes" id="UP001201873"/>
    </source>
</evidence>
<reference evidence="2 3" key="1">
    <citation type="submission" date="2022-04" db="EMBL/GenBank/DDBJ databases">
        <title>Genome diversity in the genus Frankia.</title>
        <authorList>
            <person name="Carlos-Shanley C."/>
            <person name="Hahn D."/>
        </authorList>
    </citation>
    <scope>NUCLEOTIDE SEQUENCE [LARGE SCALE GENOMIC DNA]</scope>
    <source>
        <strain evidence="2 3">Ag45/Mut15</strain>
    </source>
</reference>
<dbReference type="Proteomes" id="UP001201873">
    <property type="component" value="Unassembled WGS sequence"/>
</dbReference>
<feature type="region of interest" description="Disordered" evidence="1">
    <location>
        <begin position="1"/>
        <end position="48"/>
    </location>
</feature>
<dbReference type="RefSeq" id="WP_175084859.1">
    <property type="nucleotide sequence ID" value="NZ_JALKFT010000001.1"/>
</dbReference>
<evidence type="ECO:0000256" key="1">
    <source>
        <dbReference type="SAM" id="MobiDB-lite"/>
    </source>
</evidence>
<keyword evidence="3" id="KW-1185">Reference proteome</keyword>
<comment type="caution">
    <text evidence="2">The sequence shown here is derived from an EMBL/GenBank/DDBJ whole genome shotgun (WGS) entry which is preliminary data.</text>
</comment>
<evidence type="ECO:0000313" key="2">
    <source>
        <dbReference type="EMBL" id="MCK9874200.1"/>
    </source>
</evidence>
<dbReference type="EMBL" id="JALKFT010000001">
    <property type="protein sequence ID" value="MCK9874200.1"/>
    <property type="molecule type" value="Genomic_DNA"/>
</dbReference>
<protein>
    <submittedName>
        <fullName evidence="2">Uncharacterized protein</fullName>
    </submittedName>
</protein>
<sequence>MTTPRDDWSDDDRGDDRDIGWGDESLSEGEDSDIIRLRDDVPPHHVDR</sequence>